<comment type="subcellular location">
    <subcellularLocation>
        <location evidence="1">Cytoplasm</location>
    </subcellularLocation>
</comment>
<dbReference type="AlphaFoldDB" id="A0AAJ7TVX2"/>
<gene>
    <name evidence="9" type="primary">HBS1L</name>
</gene>
<sequence>MSATTVPQPPPRVQHGEESENIAASRLIHVIVRFVQQTNKQKLTGKKTNKQREMARHRSVRGYNYDEDFEEDDLYGQSVEDDYGVSPATAAQFMYQRADFQLANFVDEPLKEEDEECEEQPPANSNTLSLSDIDKARLHSCLEEMRNIAGDAFPEPVMVQAVLNSNFEMEKALDSLFLQSDKTRPEVKEQRLPRSSREAISVPLPACTGIDSNDTPGSLGMHFEQPPQSSDLSCTCSGKVDKSHALSSVQYSHKPLVCSQSLDLRHLLSETYNPEITGTEKSEELKQISKESNQISGLSLSSLLNDEQLLQNAASFHNKKVDKCSEKNLNSSFKSLPSNTQNMSLAELAKGPLASATEVMSLEKDSWSPLSTSGGLLLSALANNVHSPSLTQPVAIGTISSSQKYHNARVLSQSLESNSSDVMSIGLEKLMQPVDGMGSSESSFSSSPCLGGANLGSFLLDTPSLASLINKQEQASPPQIQSSTSSVSNASGTGNNSLSIGSLSLADLAKRHNENSTHTLLSSPRLRDLAPGFSNVMSKSALAVDLNKCEHPSQESISASALKPKAIKALHNSTYPLNVHLENVQPYSDVKQNMLCNAVSTKIILHETKNTKQQTVGSRSQKISRTNRTQLFKNPSGLAMALCFQSPNQLLRDKSKIHFRAFEYERQTTHVHVKKEDPLTEVKFFDFDVPSPDDVVKCLQKNAFTRGEVV</sequence>
<dbReference type="GO" id="GO:0016787">
    <property type="term" value="F:hydrolase activity"/>
    <property type="evidence" value="ECO:0007669"/>
    <property type="project" value="UniProtKB-KW"/>
</dbReference>
<evidence type="ECO:0000256" key="6">
    <source>
        <dbReference type="SAM" id="MobiDB-lite"/>
    </source>
</evidence>
<keyword evidence="4" id="KW-0378">Hydrolase</keyword>
<keyword evidence="8" id="KW-1185">Reference proteome</keyword>
<dbReference type="Proteomes" id="UP001318040">
    <property type="component" value="Chromosome 3"/>
</dbReference>
<evidence type="ECO:0000256" key="5">
    <source>
        <dbReference type="ARBA" id="ARBA00022917"/>
    </source>
</evidence>
<protein>
    <submittedName>
        <fullName evidence="9">HBS1-like protein isoform X3</fullName>
    </submittedName>
</protein>
<dbReference type="InterPro" id="IPR037189">
    <property type="entry name" value="HBS1-like_N_sf"/>
</dbReference>
<keyword evidence="5" id="KW-0648">Protein biosynthesis</keyword>
<feature type="region of interest" description="Disordered" evidence="6">
    <location>
        <begin position="471"/>
        <end position="493"/>
    </location>
</feature>
<feature type="domain" description="HBS1-like protein N-terminal" evidence="7">
    <location>
        <begin position="112"/>
        <end position="184"/>
    </location>
</feature>
<dbReference type="Gene3D" id="1.10.8.10">
    <property type="entry name" value="DNA helicase RuvA subunit, C-terminal domain"/>
    <property type="match status" value="1"/>
</dbReference>
<dbReference type="Pfam" id="PF08938">
    <property type="entry name" value="HBS1_N"/>
    <property type="match status" value="1"/>
</dbReference>
<dbReference type="GO" id="GO:0006412">
    <property type="term" value="P:translation"/>
    <property type="evidence" value="ECO:0007669"/>
    <property type="project" value="UniProtKB-KW"/>
</dbReference>
<keyword evidence="2" id="KW-0963">Cytoplasm</keyword>
<keyword evidence="3" id="KW-0597">Phosphoprotein</keyword>
<feature type="region of interest" description="Disordered" evidence="6">
    <location>
        <begin position="1"/>
        <end position="20"/>
    </location>
</feature>
<name>A0AAJ7TVX2_PETMA</name>
<accession>A0AAJ7TVX2</accession>
<evidence type="ECO:0000256" key="2">
    <source>
        <dbReference type="ARBA" id="ARBA00022490"/>
    </source>
</evidence>
<evidence type="ECO:0000256" key="4">
    <source>
        <dbReference type="ARBA" id="ARBA00022801"/>
    </source>
</evidence>
<organism evidence="8 9">
    <name type="scientific">Petromyzon marinus</name>
    <name type="common">Sea lamprey</name>
    <dbReference type="NCBI Taxonomy" id="7757"/>
    <lineage>
        <taxon>Eukaryota</taxon>
        <taxon>Metazoa</taxon>
        <taxon>Chordata</taxon>
        <taxon>Craniata</taxon>
        <taxon>Vertebrata</taxon>
        <taxon>Cyclostomata</taxon>
        <taxon>Hyperoartia</taxon>
        <taxon>Petromyzontiformes</taxon>
        <taxon>Petromyzontidae</taxon>
        <taxon>Petromyzon</taxon>
    </lineage>
</organism>
<dbReference type="GO" id="GO:0005737">
    <property type="term" value="C:cytoplasm"/>
    <property type="evidence" value="ECO:0007669"/>
    <property type="project" value="UniProtKB-SubCell"/>
</dbReference>
<evidence type="ECO:0000259" key="7">
    <source>
        <dbReference type="Pfam" id="PF08938"/>
    </source>
</evidence>
<feature type="compositionally biased region" description="Low complexity" evidence="6">
    <location>
        <begin position="474"/>
        <end position="493"/>
    </location>
</feature>
<evidence type="ECO:0000313" key="8">
    <source>
        <dbReference type="Proteomes" id="UP001318040"/>
    </source>
</evidence>
<dbReference type="RefSeq" id="XP_032825118.1">
    <property type="nucleotide sequence ID" value="XM_032969227.1"/>
</dbReference>
<evidence type="ECO:0000313" key="9">
    <source>
        <dbReference type="RefSeq" id="XP_032825118.1"/>
    </source>
</evidence>
<dbReference type="SUPFAM" id="SSF109732">
    <property type="entry name" value="HBS1-like domain"/>
    <property type="match status" value="1"/>
</dbReference>
<dbReference type="InterPro" id="IPR015033">
    <property type="entry name" value="HBS1-like_N"/>
</dbReference>
<dbReference type="CTD" id="10767"/>
<evidence type="ECO:0000256" key="1">
    <source>
        <dbReference type="ARBA" id="ARBA00004496"/>
    </source>
</evidence>
<proteinExistence type="predicted"/>
<reference evidence="9" key="1">
    <citation type="submission" date="2025-08" db="UniProtKB">
        <authorList>
            <consortium name="RefSeq"/>
        </authorList>
    </citation>
    <scope>IDENTIFICATION</scope>
    <source>
        <tissue evidence="9">Sperm</tissue>
    </source>
</reference>
<evidence type="ECO:0000256" key="3">
    <source>
        <dbReference type="ARBA" id="ARBA00022553"/>
    </source>
</evidence>